<sequence>MCRMRCKLSLISVSTGSNLVDHDGLKVDKDSMRDMLPCTGFAEEGVESITIFFTTPQVNNKILNFLKLEEQARTAVFRLATGAALLSLAISDSSQLLSPKLSSWLSLTIQGWMEKIEKRWPSDGEDGED</sequence>
<dbReference type="AlphaFoldDB" id="A0A8S9K2S3"/>
<dbReference type="EMBL" id="QGKY02000190">
    <property type="protein sequence ID" value="KAF2588088.1"/>
    <property type="molecule type" value="Genomic_DNA"/>
</dbReference>
<protein>
    <submittedName>
        <fullName evidence="1">Uncharacterized protein</fullName>
    </submittedName>
</protein>
<accession>A0A8S9K2S3</accession>
<reference evidence="1" key="1">
    <citation type="submission" date="2019-12" db="EMBL/GenBank/DDBJ databases">
        <title>Genome sequencing and annotation of Brassica cretica.</title>
        <authorList>
            <person name="Studholme D.J."/>
            <person name="Sarris P.F."/>
        </authorList>
    </citation>
    <scope>NUCLEOTIDE SEQUENCE</scope>
    <source>
        <strain evidence="1">PFS-102/07</strain>
        <tissue evidence="1">Leaf</tissue>
    </source>
</reference>
<name>A0A8S9K2S3_BRACR</name>
<organism evidence="1">
    <name type="scientific">Brassica cretica</name>
    <name type="common">Mustard</name>
    <dbReference type="NCBI Taxonomy" id="69181"/>
    <lineage>
        <taxon>Eukaryota</taxon>
        <taxon>Viridiplantae</taxon>
        <taxon>Streptophyta</taxon>
        <taxon>Embryophyta</taxon>
        <taxon>Tracheophyta</taxon>
        <taxon>Spermatophyta</taxon>
        <taxon>Magnoliopsida</taxon>
        <taxon>eudicotyledons</taxon>
        <taxon>Gunneridae</taxon>
        <taxon>Pentapetalae</taxon>
        <taxon>rosids</taxon>
        <taxon>malvids</taxon>
        <taxon>Brassicales</taxon>
        <taxon>Brassicaceae</taxon>
        <taxon>Brassiceae</taxon>
        <taxon>Brassica</taxon>
    </lineage>
</organism>
<gene>
    <name evidence="1" type="ORF">F2Q70_00039659</name>
</gene>
<evidence type="ECO:0000313" key="1">
    <source>
        <dbReference type="EMBL" id="KAF2588088.1"/>
    </source>
</evidence>
<proteinExistence type="predicted"/>
<comment type="caution">
    <text evidence="1">The sequence shown here is derived from an EMBL/GenBank/DDBJ whole genome shotgun (WGS) entry which is preliminary data.</text>
</comment>